<comment type="cofactor">
    <cofactor evidence="4">
        <name>Mg(2+)</name>
        <dbReference type="ChEBI" id="CHEBI:18420"/>
    </cofactor>
</comment>
<dbReference type="GO" id="GO:0046872">
    <property type="term" value="F:metal ion binding"/>
    <property type="evidence" value="ECO:0007669"/>
    <property type="project" value="UniProtKB-KW"/>
</dbReference>
<evidence type="ECO:0000256" key="3">
    <source>
        <dbReference type="ARBA" id="ARBA00022801"/>
    </source>
</evidence>
<dbReference type="InterPro" id="IPR003337">
    <property type="entry name" value="Trehalose_PPase"/>
</dbReference>
<organism evidence="5 6">
    <name type="scientific">Candidatus Methanomassiliicoccus intestinalis</name>
    <dbReference type="NCBI Taxonomy" id="1406512"/>
    <lineage>
        <taxon>Archaea</taxon>
        <taxon>Methanobacteriati</taxon>
        <taxon>Thermoplasmatota</taxon>
        <taxon>Thermoplasmata</taxon>
        <taxon>Methanomassiliicoccales</taxon>
        <taxon>Methanomassiliicoccaceae</taxon>
        <taxon>Methanomassiliicoccus</taxon>
    </lineage>
</organism>
<accession>A0A8J8PEW3</accession>
<dbReference type="OMA" id="PTPREVW"/>
<dbReference type="RefSeq" id="WP_020448595.1">
    <property type="nucleotide sequence ID" value="NZ_CAYAYE010000015.1"/>
</dbReference>
<dbReference type="Gene3D" id="3.40.50.1000">
    <property type="entry name" value="HAD superfamily/HAD-like"/>
    <property type="match status" value="1"/>
</dbReference>
<dbReference type="InterPro" id="IPR023214">
    <property type="entry name" value="HAD_sf"/>
</dbReference>
<dbReference type="PANTHER" id="PTHR43768">
    <property type="entry name" value="TREHALOSE 6-PHOSPHATE PHOSPHATASE"/>
    <property type="match status" value="1"/>
</dbReference>
<dbReference type="InterPro" id="IPR036412">
    <property type="entry name" value="HAD-like_sf"/>
</dbReference>
<comment type="pathway">
    <text evidence="1 4">Glycan biosynthesis; trehalose biosynthesis.</text>
</comment>
<keyword evidence="4" id="KW-0460">Magnesium</keyword>
<gene>
    <name evidence="5" type="ORF">A3207_02095</name>
</gene>
<dbReference type="NCBIfam" id="TIGR01484">
    <property type="entry name" value="HAD-SF-IIB"/>
    <property type="match status" value="1"/>
</dbReference>
<dbReference type="SUPFAM" id="SSF56784">
    <property type="entry name" value="HAD-like"/>
    <property type="match status" value="1"/>
</dbReference>
<comment type="similarity">
    <text evidence="2 4">Belongs to the trehalose phosphatase family.</text>
</comment>
<dbReference type="UniPathway" id="UPA00299"/>
<dbReference type="InterPro" id="IPR006379">
    <property type="entry name" value="HAD-SF_hydro_IIB"/>
</dbReference>
<sequence>MNFSDNGNLIAELSILAKSPQLLVMLDFDGTISPIVSTPEEAEIDREIEEILTELEKLPSTDIWIVSGRSLSDLKNKVTFKNLIGSHGIECPFFDEEKIDCDDLIRLKNNMECLLMNYRGVHIEQKAYSVSVHYRNADSIDEETIKKIVKDNSGDFNITEGKKVIELKANGRNKGDACQMLLDHCKCRSSIYVGDDITDEDAFRALKEKSVTVKIGEGKTNAKYMLRNIDDLRLLLKKLLDERRYFN</sequence>
<comment type="caution">
    <text evidence="5">The sequence shown here is derived from an EMBL/GenBank/DDBJ whole genome shotgun (WGS) entry which is preliminary data.</text>
</comment>
<reference evidence="5" key="1">
    <citation type="submission" date="2016-03" db="EMBL/GenBank/DDBJ databases">
        <authorList>
            <person name="Borrel G."/>
            <person name="Mccann A."/>
            <person name="O'Toole P.W."/>
        </authorList>
    </citation>
    <scope>NUCLEOTIDE SEQUENCE</scope>
    <source>
        <strain evidence="5">183</strain>
    </source>
</reference>
<dbReference type="NCBIfam" id="TIGR00685">
    <property type="entry name" value="T6PP"/>
    <property type="match status" value="1"/>
</dbReference>
<proteinExistence type="inferred from homology"/>
<dbReference type="InterPro" id="IPR044651">
    <property type="entry name" value="OTSB-like"/>
</dbReference>
<dbReference type="EMBL" id="LVVT01000001">
    <property type="protein sequence ID" value="TQS84839.1"/>
    <property type="molecule type" value="Genomic_DNA"/>
</dbReference>
<evidence type="ECO:0000313" key="5">
    <source>
        <dbReference type="EMBL" id="TQS84839.1"/>
    </source>
</evidence>
<evidence type="ECO:0000313" key="6">
    <source>
        <dbReference type="Proteomes" id="UP000752814"/>
    </source>
</evidence>
<dbReference type="PANTHER" id="PTHR43768:SF3">
    <property type="entry name" value="TREHALOSE 6-PHOSPHATE PHOSPHATASE"/>
    <property type="match status" value="1"/>
</dbReference>
<dbReference type="AlphaFoldDB" id="A0A8J8PEW3"/>
<dbReference type="GO" id="GO:0005992">
    <property type="term" value="P:trehalose biosynthetic process"/>
    <property type="evidence" value="ECO:0007669"/>
    <property type="project" value="UniProtKB-UniPathway"/>
</dbReference>
<dbReference type="GeneID" id="41323125"/>
<protein>
    <recommendedName>
        <fullName evidence="4">Trehalose 6-phosphate phosphatase</fullName>
        <ecNumber evidence="4">3.1.3.12</ecNumber>
    </recommendedName>
</protein>
<dbReference type="EC" id="3.1.3.12" evidence="4"/>
<keyword evidence="3 4" id="KW-0378">Hydrolase</keyword>
<name>A0A8J8PEW3_9ARCH</name>
<evidence type="ECO:0000256" key="1">
    <source>
        <dbReference type="ARBA" id="ARBA00005199"/>
    </source>
</evidence>
<keyword evidence="4" id="KW-0479">Metal-binding</keyword>
<dbReference type="Gene3D" id="3.30.70.1020">
    <property type="entry name" value="Trehalose-6-phosphate phosphatase related protein, domain 2"/>
    <property type="match status" value="1"/>
</dbReference>
<dbReference type="Pfam" id="PF02358">
    <property type="entry name" value="Trehalose_PPase"/>
    <property type="match status" value="1"/>
</dbReference>
<dbReference type="Proteomes" id="UP000752814">
    <property type="component" value="Unassembled WGS sequence"/>
</dbReference>
<dbReference type="GO" id="GO:0004805">
    <property type="term" value="F:trehalose-phosphatase activity"/>
    <property type="evidence" value="ECO:0007669"/>
    <property type="project" value="UniProtKB-EC"/>
</dbReference>
<evidence type="ECO:0000256" key="2">
    <source>
        <dbReference type="ARBA" id="ARBA00008770"/>
    </source>
</evidence>
<comment type="catalytic activity">
    <reaction evidence="4">
        <text>alpha,alpha-trehalose 6-phosphate + H2O = alpha,alpha-trehalose + phosphate</text>
        <dbReference type="Rhea" id="RHEA:23420"/>
        <dbReference type="ChEBI" id="CHEBI:15377"/>
        <dbReference type="ChEBI" id="CHEBI:16551"/>
        <dbReference type="ChEBI" id="CHEBI:43474"/>
        <dbReference type="ChEBI" id="CHEBI:58429"/>
        <dbReference type="EC" id="3.1.3.12"/>
    </reaction>
</comment>
<comment type="function">
    <text evidence="4">Removes the phosphate from trehalose 6-phosphate to produce free trehalose.</text>
</comment>
<evidence type="ECO:0000256" key="4">
    <source>
        <dbReference type="RuleBase" id="RU361117"/>
    </source>
</evidence>